<dbReference type="InterPro" id="IPR005183">
    <property type="entry name" value="DUF305_CopM-like"/>
</dbReference>
<dbReference type="Gene3D" id="1.20.1260.10">
    <property type="match status" value="1"/>
</dbReference>
<dbReference type="RefSeq" id="WP_101278764.1">
    <property type="nucleotide sequence ID" value="NZ_CP031742.1"/>
</dbReference>
<dbReference type="Pfam" id="PF03713">
    <property type="entry name" value="DUF305"/>
    <property type="match status" value="1"/>
</dbReference>
<feature type="region of interest" description="Disordered" evidence="1">
    <location>
        <begin position="33"/>
        <end position="77"/>
    </location>
</feature>
<reference evidence="4 5" key="1">
    <citation type="submission" date="2018-08" db="EMBL/GenBank/DDBJ databases">
        <authorList>
            <person name="Ferrada E.E."/>
            <person name="Latorre B.A."/>
        </authorList>
    </citation>
    <scope>NUCLEOTIDE SEQUENCE [LARGE SCALE GENOMIC DNA]</scope>
    <source>
        <strain evidence="4 5">VK-A60T</strain>
    </source>
</reference>
<name>A0A385D692_9ACTN</name>
<keyword evidence="2" id="KW-0732">Signal</keyword>
<protein>
    <submittedName>
        <fullName evidence="4">DUF305 domain-containing protein</fullName>
    </submittedName>
</protein>
<dbReference type="PANTHER" id="PTHR36933:SF1">
    <property type="entry name" value="SLL0788 PROTEIN"/>
    <property type="match status" value="1"/>
</dbReference>
<proteinExistence type="predicted"/>
<evidence type="ECO:0000256" key="1">
    <source>
        <dbReference type="SAM" id="MobiDB-lite"/>
    </source>
</evidence>
<gene>
    <name evidence="4" type="ORF">D0C37_01715</name>
</gene>
<dbReference type="PROSITE" id="PS51257">
    <property type="entry name" value="PROKAR_LIPOPROTEIN"/>
    <property type="match status" value="1"/>
</dbReference>
<dbReference type="InterPro" id="IPR012347">
    <property type="entry name" value="Ferritin-like"/>
</dbReference>
<dbReference type="KEGG" id="sky:D0C37_01715"/>
<dbReference type="PROSITE" id="PS51318">
    <property type="entry name" value="TAT"/>
    <property type="match status" value="1"/>
</dbReference>
<evidence type="ECO:0000313" key="4">
    <source>
        <dbReference type="EMBL" id="AXQ53480.1"/>
    </source>
</evidence>
<dbReference type="InterPro" id="IPR006311">
    <property type="entry name" value="TAT_signal"/>
</dbReference>
<feature type="domain" description="DUF305" evidence="3">
    <location>
        <begin position="79"/>
        <end position="219"/>
    </location>
</feature>
<evidence type="ECO:0000259" key="3">
    <source>
        <dbReference type="Pfam" id="PF03713"/>
    </source>
</evidence>
<feature type="chain" id="PRO_5038556485" evidence="2">
    <location>
        <begin position="34"/>
        <end position="220"/>
    </location>
</feature>
<dbReference type="Proteomes" id="UP000259636">
    <property type="component" value="Chromosome"/>
</dbReference>
<evidence type="ECO:0000313" key="5">
    <source>
        <dbReference type="Proteomes" id="UP000259636"/>
    </source>
</evidence>
<sequence length="220" mass="23642">MPIPRSAATLRRRTPLALAALAAAALLTGCSSAPEPAAEAKSAPGPSVIAPGRPGEEAETLSPQEAERRKPDDSPNSADFAYIQMMIVHHGQALEMTRLVPERVHSKRVRALADRIEAGQKPEIGAMKGWLKNNGGPRGKGHDHEAMAGMATPKQLEQLEKADGEEFDRLFLKLMTTHHQGAVSMATEVLGAGNNVTVEEMANDVIATQTTEIDRMRDMP</sequence>
<evidence type="ECO:0000256" key="2">
    <source>
        <dbReference type="SAM" id="SignalP"/>
    </source>
</evidence>
<organism evidence="4 5">
    <name type="scientific">Streptomyces koyangensis</name>
    <dbReference type="NCBI Taxonomy" id="188770"/>
    <lineage>
        <taxon>Bacteria</taxon>
        <taxon>Bacillati</taxon>
        <taxon>Actinomycetota</taxon>
        <taxon>Actinomycetes</taxon>
        <taxon>Kitasatosporales</taxon>
        <taxon>Streptomycetaceae</taxon>
        <taxon>Streptomyces</taxon>
        <taxon>Streptomyces aurantiacus group</taxon>
    </lineage>
</organism>
<dbReference type="EMBL" id="CP031742">
    <property type="protein sequence ID" value="AXQ53480.1"/>
    <property type="molecule type" value="Genomic_DNA"/>
</dbReference>
<dbReference type="PANTHER" id="PTHR36933">
    <property type="entry name" value="SLL0788 PROTEIN"/>
    <property type="match status" value="1"/>
</dbReference>
<dbReference type="GeneID" id="300112960"/>
<feature type="signal peptide" evidence="2">
    <location>
        <begin position="1"/>
        <end position="33"/>
    </location>
</feature>
<dbReference type="AlphaFoldDB" id="A0A385D692"/>
<accession>A0A385D692</accession>
<feature type="compositionally biased region" description="Low complexity" evidence="1">
    <location>
        <begin position="33"/>
        <end position="47"/>
    </location>
</feature>